<protein>
    <recommendedName>
        <fullName evidence="13">Ancestral coatomer element 1 Sec16/Sec31 domain-containing protein</fullName>
    </recommendedName>
</protein>
<evidence type="ECO:0008006" key="13">
    <source>
        <dbReference type="Google" id="ProtNLM"/>
    </source>
</evidence>
<dbReference type="PANTHER" id="PTHR13923">
    <property type="entry name" value="SEC31-RELATED PROTEIN"/>
    <property type="match status" value="1"/>
</dbReference>
<feature type="compositionally biased region" description="Low complexity" evidence="10">
    <location>
        <begin position="32"/>
        <end position="41"/>
    </location>
</feature>
<evidence type="ECO:0000256" key="2">
    <source>
        <dbReference type="ARBA" id="ARBA00004406"/>
    </source>
</evidence>
<dbReference type="GO" id="GO:0007029">
    <property type="term" value="P:endoplasmic reticulum organization"/>
    <property type="evidence" value="ECO:0007669"/>
    <property type="project" value="TreeGrafter"/>
</dbReference>
<dbReference type="GO" id="GO:0005198">
    <property type="term" value="F:structural molecule activity"/>
    <property type="evidence" value="ECO:0007669"/>
    <property type="project" value="TreeGrafter"/>
</dbReference>
<accession>A0A4Z2BIF3</accession>
<feature type="region of interest" description="Disordered" evidence="10">
    <location>
        <begin position="272"/>
        <end position="329"/>
    </location>
</feature>
<proteinExistence type="predicted"/>
<comment type="caution">
    <text evidence="11">The sequence shown here is derived from an EMBL/GenBank/DDBJ whole genome shotgun (WGS) entry which is preliminary data.</text>
</comment>
<feature type="region of interest" description="Disordered" evidence="10">
    <location>
        <begin position="1"/>
        <end position="45"/>
    </location>
</feature>
<dbReference type="GO" id="GO:0070971">
    <property type="term" value="C:endoplasmic reticulum exit site"/>
    <property type="evidence" value="ECO:0007669"/>
    <property type="project" value="TreeGrafter"/>
</dbReference>
<dbReference type="AlphaFoldDB" id="A0A4Z2BIF3"/>
<dbReference type="GO" id="GO:0030127">
    <property type="term" value="C:COPII vesicle coat"/>
    <property type="evidence" value="ECO:0007669"/>
    <property type="project" value="TreeGrafter"/>
</dbReference>
<keyword evidence="5" id="KW-0853">WD repeat</keyword>
<keyword evidence="3" id="KW-0813">Transport</keyword>
<dbReference type="Proteomes" id="UP000516260">
    <property type="component" value="Chromosome 21"/>
</dbReference>
<keyword evidence="8" id="KW-0968">Cytoplasmic vesicle</keyword>
<evidence type="ECO:0000256" key="5">
    <source>
        <dbReference type="ARBA" id="ARBA00022574"/>
    </source>
</evidence>
<reference evidence="11 12" key="1">
    <citation type="submission" date="2019-04" db="EMBL/GenBank/DDBJ databases">
        <title>The sequence and de novo assembly of Takifugu bimaculatus genome using PacBio and Hi-C technologies.</title>
        <authorList>
            <person name="Xu P."/>
            <person name="Liu B."/>
            <person name="Zhou Z."/>
        </authorList>
    </citation>
    <scope>NUCLEOTIDE SEQUENCE [LARGE SCALE GENOMIC DNA]</scope>
    <source>
        <strain evidence="11">TB-2018</strain>
        <tissue evidence="11">Muscle</tissue>
    </source>
</reference>
<dbReference type="Gene3D" id="1.25.40.1030">
    <property type="match status" value="1"/>
</dbReference>
<dbReference type="GO" id="GO:0005789">
    <property type="term" value="C:endoplasmic reticulum membrane"/>
    <property type="evidence" value="ECO:0007669"/>
    <property type="project" value="UniProtKB-SubCell"/>
</dbReference>
<dbReference type="PANTHER" id="PTHR13923:SF23">
    <property type="entry name" value="PROTEIN TRANSPORT PROTEIN SEC31A"/>
    <property type="match status" value="1"/>
</dbReference>
<feature type="compositionally biased region" description="Polar residues" evidence="10">
    <location>
        <begin position="291"/>
        <end position="303"/>
    </location>
</feature>
<dbReference type="InterPro" id="IPR040251">
    <property type="entry name" value="SEC31-like"/>
</dbReference>
<keyword evidence="7" id="KW-0472">Membrane</keyword>
<comment type="subcellular location">
    <subcellularLocation>
        <location evidence="1">Cytoplasmic vesicle</location>
        <location evidence="1">COPII-coated vesicle membrane</location>
        <topology evidence="1">Peripheral membrane protein</topology>
        <orientation evidence="1">Cytoplasmic side</orientation>
    </subcellularLocation>
    <subcellularLocation>
        <location evidence="2">Endoplasmic reticulum membrane</location>
        <topology evidence="2">Peripheral membrane protein</topology>
    </subcellularLocation>
</comment>
<evidence type="ECO:0000256" key="4">
    <source>
        <dbReference type="ARBA" id="ARBA00022490"/>
    </source>
</evidence>
<feature type="compositionally biased region" description="Acidic residues" evidence="10">
    <location>
        <begin position="1"/>
        <end position="11"/>
    </location>
</feature>
<feature type="compositionally biased region" description="Pro residues" evidence="10">
    <location>
        <begin position="312"/>
        <end position="322"/>
    </location>
</feature>
<evidence type="ECO:0000256" key="9">
    <source>
        <dbReference type="ARBA" id="ARBA00025471"/>
    </source>
</evidence>
<keyword evidence="6" id="KW-0677">Repeat</keyword>
<evidence type="ECO:0000256" key="7">
    <source>
        <dbReference type="ARBA" id="ARBA00023136"/>
    </source>
</evidence>
<evidence type="ECO:0000256" key="6">
    <source>
        <dbReference type="ARBA" id="ARBA00022737"/>
    </source>
</evidence>
<dbReference type="EMBL" id="SWLE01000014">
    <property type="protein sequence ID" value="TNM92144.1"/>
    <property type="molecule type" value="Genomic_DNA"/>
</dbReference>
<organism evidence="11 12">
    <name type="scientific">Takifugu bimaculatus</name>
    <dbReference type="NCBI Taxonomy" id="433685"/>
    <lineage>
        <taxon>Eukaryota</taxon>
        <taxon>Metazoa</taxon>
        <taxon>Chordata</taxon>
        <taxon>Craniata</taxon>
        <taxon>Vertebrata</taxon>
        <taxon>Euteleostomi</taxon>
        <taxon>Actinopterygii</taxon>
        <taxon>Neopterygii</taxon>
        <taxon>Teleostei</taxon>
        <taxon>Neoteleostei</taxon>
        <taxon>Acanthomorphata</taxon>
        <taxon>Eupercaria</taxon>
        <taxon>Tetraodontiformes</taxon>
        <taxon>Tetradontoidea</taxon>
        <taxon>Tetraodontidae</taxon>
        <taxon>Takifugu</taxon>
    </lineage>
</organism>
<evidence type="ECO:0000313" key="11">
    <source>
        <dbReference type="EMBL" id="TNM92144.1"/>
    </source>
</evidence>
<keyword evidence="12" id="KW-1185">Reference proteome</keyword>
<comment type="function">
    <text evidence="9">Component of the coat protein complex II (COPII) which promotes the formation of transport vesicles from the endoplasmic reticulum (ER). The coat has two main functions, the physical deformation of the endoplasmic reticulum membrane into vesicles and the selection of cargo molecules.</text>
</comment>
<gene>
    <name evidence="11" type="ORF">fugu_019156</name>
</gene>
<sequence length="444" mass="47694">MEELEEEEIPLEEDKTAPVEEESVSAPKEPTEAPAPTPAETGISLSTSQDVDGLITQALLTGNFEGAVELCLHDNRMADSIILAIAGGPELLEKTQKKYFTKTHSKITKLISAVVMKDWHDILQTCELQNWKEALAAVMTYARPEEFSSLCDLLGGRLEAAENIQLRAQACLCYICAGNIEKLVSCWSRAQDGHCPLSLQDLVEKVVVLQRAVEVTQKSGPAAIGILLAEKMSQYANLLASQGSLSTAIKYLPDNTNQVAIQQLRERLSRALGQQAAAPSASTHVRKAQPATAQPLPQHSFTPIQPAMVPRPAAPAPVPVPTPAASAPAHPQYYQPVRAASTVTSWSNQTPTALPNVPLPLQVGNAPEHKAEPINPVYGMPPPGSSAPPPASSTPAYISHQYQRPQNGWNDPPALMRAFKEKAGPGELHPSCTHHCTHHGSAGR</sequence>
<feature type="region of interest" description="Disordered" evidence="10">
    <location>
        <begin position="424"/>
        <end position="444"/>
    </location>
</feature>
<evidence type="ECO:0000256" key="8">
    <source>
        <dbReference type="ARBA" id="ARBA00023329"/>
    </source>
</evidence>
<evidence type="ECO:0000256" key="10">
    <source>
        <dbReference type="SAM" id="MobiDB-lite"/>
    </source>
</evidence>
<dbReference type="GO" id="GO:0090110">
    <property type="term" value="P:COPII-coated vesicle cargo loading"/>
    <property type="evidence" value="ECO:0007669"/>
    <property type="project" value="TreeGrafter"/>
</dbReference>
<name>A0A4Z2BIF3_9TELE</name>
<keyword evidence="4" id="KW-0963">Cytoplasm</keyword>
<evidence type="ECO:0000256" key="3">
    <source>
        <dbReference type="ARBA" id="ARBA00022448"/>
    </source>
</evidence>
<evidence type="ECO:0000256" key="1">
    <source>
        <dbReference type="ARBA" id="ARBA00004299"/>
    </source>
</evidence>
<evidence type="ECO:0000313" key="12">
    <source>
        <dbReference type="Proteomes" id="UP000516260"/>
    </source>
</evidence>